<accession>A0AAV2T5E1</accession>
<dbReference type="Proteomes" id="UP001497525">
    <property type="component" value="Unassembled WGS sequence"/>
</dbReference>
<sequence>MDSVTVIEEKLYNLHFTDELSVLSSLMELDHFLVQAPNDERKRIETRLLNSNVPQLLCTTLKQDFSKAPGGWDQASQLCGLLVHILSSSRTDAHPSSDIFPVAVESMLVLLRRLEKHYLKSTKSVNEVRNDNVDILGSIKMTLSCLHELITIDSEVARLIITSPWFLQLFILDDLELAVLFKELFLKCVNAEPNLMNETAFDLKVSIMDELIYHFAVTDSQETVNHTLKCLLAILNSNSGLQNLTSKRYRGIQLIATRWVAQLNPQNPKMVGSTTETTQNMLLSLMNLLKQACASEEQQILKNKELAKRRIGVLPDWRAAIIIQSVWRGHRERKRLRKANESLGKFQRKFREQYIESQKEEREARIEAEFRHLVRLNRRRHWREKMEAELLLLTSLPPPLVDREESRLRNEAAICIQAFYRGYRVRTDLQKRKETIRMDRAARIIQRFYRKHLSRQECLQTLRPENRNSPEKQEDFDEKLMIENMRKRHRAWCQLHPRFSTSEKPLNVLNREVQLALRKYRLQQLNSRHQASVRQVAQARIALDADLLLSELTETEDPSKTNTGEEHGKTKLARAVDSHMVAPRGQPNLGAFFCRTRPLAKVAKQAHQQNMQSMGKPWWFLTMQRWHAGKSRWLKSHDSVDDEDEEVEEDEADSDGRKNWRNWLPDSIFDEPDDILSTAFERTFSVLPIDGE</sequence>
<dbReference type="Gene3D" id="1.20.5.190">
    <property type="match status" value="2"/>
</dbReference>
<dbReference type="GO" id="GO:0060271">
    <property type="term" value="P:cilium assembly"/>
    <property type="evidence" value="ECO:0007669"/>
    <property type="project" value="InterPro"/>
</dbReference>
<evidence type="ECO:0000313" key="2">
    <source>
        <dbReference type="EMBL" id="CAL5132141.1"/>
    </source>
</evidence>
<evidence type="ECO:0000313" key="3">
    <source>
        <dbReference type="Proteomes" id="UP001497525"/>
    </source>
</evidence>
<name>A0AAV2T5E1_CALDB</name>
<dbReference type="PROSITE" id="PS50096">
    <property type="entry name" value="IQ"/>
    <property type="match status" value="3"/>
</dbReference>
<dbReference type="AlphaFoldDB" id="A0AAV2T5E1"/>
<proteinExistence type="predicted"/>
<dbReference type="SMART" id="SM00015">
    <property type="entry name" value="IQ"/>
    <property type="match status" value="3"/>
</dbReference>
<organism evidence="2 3">
    <name type="scientific">Calicophoron daubneyi</name>
    <name type="common">Rumen fluke</name>
    <name type="synonym">Paramphistomum daubneyi</name>
    <dbReference type="NCBI Taxonomy" id="300641"/>
    <lineage>
        <taxon>Eukaryota</taxon>
        <taxon>Metazoa</taxon>
        <taxon>Spiralia</taxon>
        <taxon>Lophotrochozoa</taxon>
        <taxon>Platyhelminthes</taxon>
        <taxon>Trematoda</taxon>
        <taxon>Digenea</taxon>
        <taxon>Plagiorchiida</taxon>
        <taxon>Pronocephalata</taxon>
        <taxon>Paramphistomoidea</taxon>
        <taxon>Paramphistomidae</taxon>
        <taxon>Calicophoron</taxon>
    </lineage>
</organism>
<gene>
    <name evidence="2" type="ORF">CDAUBV1_LOCUS4651</name>
</gene>
<dbReference type="GO" id="GO:0005929">
    <property type="term" value="C:cilium"/>
    <property type="evidence" value="ECO:0007669"/>
    <property type="project" value="TreeGrafter"/>
</dbReference>
<evidence type="ECO:0000256" key="1">
    <source>
        <dbReference type="SAM" id="MobiDB-lite"/>
    </source>
</evidence>
<feature type="region of interest" description="Disordered" evidence="1">
    <location>
        <begin position="634"/>
        <end position="658"/>
    </location>
</feature>
<feature type="compositionally biased region" description="Acidic residues" evidence="1">
    <location>
        <begin position="640"/>
        <end position="653"/>
    </location>
</feature>
<dbReference type="PANTHER" id="PTHR15673">
    <property type="entry name" value="IQ CALMODULIN-BINDING MOTIF CONTAINING PROTEIN 1"/>
    <property type="match status" value="1"/>
</dbReference>
<dbReference type="InterPro" id="IPR028765">
    <property type="entry name" value="IQCB1"/>
</dbReference>
<dbReference type="EMBL" id="CAXLJL010000116">
    <property type="protein sequence ID" value="CAL5132141.1"/>
    <property type="molecule type" value="Genomic_DNA"/>
</dbReference>
<protein>
    <recommendedName>
        <fullName evidence="4">IQ calmodulin-binding motif-containing protein 1</fullName>
    </recommendedName>
</protein>
<dbReference type="InterPro" id="IPR000048">
    <property type="entry name" value="IQ_motif_EF-hand-BS"/>
</dbReference>
<dbReference type="PANTHER" id="PTHR15673:SF2">
    <property type="entry name" value="IQ CALMODULIN-BINDING MOTIF-CONTAINING PROTEIN 1"/>
    <property type="match status" value="1"/>
</dbReference>
<reference evidence="2" key="1">
    <citation type="submission" date="2024-06" db="EMBL/GenBank/DDBJ databases">
        <authorList>
            <person name="Liu X."/>
            <person name="Lenzi L."/>
            <person name="Haldenby T S."/>
            <person name="Uol C."/>
        </authorList>
    </citation>
    <scope>NUCLEOTIDE SEQUENCE</scope>
</reference>
<dbReference type="CDD" id="cd23767">
    <property type="entry name" value="IQCD"/>
    <property type="match status" value="2"/>
</dbReference>
<comment type="caution">
    <text evidence="2">The sequence shown here is derived from an EMBL/GenBank/DDBJ whole genome shotgun (WGS) entry which is preliminary data.</text>
</comment>
<evidence type="ECO:0008006" key="4">
    <source>
        <dbReference type="Google" id="ProtNLM"/>
    </source>
</evidence>
<dbReference type="GO" id="GO:0005516">
    <property type="term" value="F:calmodulin binding"/>
    <property type="evidence" value="ECO:0007669"/>
    <property type="project" value="InterPro"/>
</dbReference>
<dbReference type="Pfam" id="PF00612">
    <property type="entry name" value="IQ"/>
    <property type="match status" value="3"/>
</dbReference>